<keyword evidence="2" id="KW-1133">Transmembrane helix</keyword>
<feature type="transmembrane region" description="Helical" evidence="2">
    <location>
        <begin position="274"/>
        <end position="297"/>
    </location>
</feature>
<dbReference type="EMBL" id="OMOF01000213">
    <property type="protein sequence ID" value="SPF43520.1"/>
    <property type="molecule type" value="Genomic_DNA"/>
</dbReference>
<feature type="region of interest" description="Disordered" evidence="1">
    <location>
        <begin position="567"/>
        <end position="610"/>
    </location>
</feature>
<feature type="signal peptide" evidence="3">
    <location>
        <begin position="1"/>
        <end position="24"/>
    </location>
</feature>
<feature type="transmembrane region" description="Helical" evidence="2">
    <location>
        <begin position="247"/>
        <end position="268"/>
    </location>
</feature>
<keyword evidence="2" id="KW-0812">Transmembrane</keyword>
<keyword evidence="2" id="KW-0472">Membrane</keyword>
<evidence type="ECO:0000313" key="5">
    <source>
        <dbReference type="Proteomes" id="UP000238916"/>
    </source>
</evidence>
<evidence type="ECO:0008006" key="6">
    <source>
        <dbReference type="Google" id="ProtNLM"/>
    </source>
</evidence>
<name>A0A2U3KV88_9FIRM</name>
<feature type="transmembrane region" description="Helical" evidence="2">
    <location>
        <begin position="309"/>
        <end position="330"/>
    </location>
</feature>
<dbReference type="SUPFAM" id="SSF103473">
    <property type="entry name" value="MFS general substrate transporter"/>
    <property type="match status" value="1"/>
</dbReference>
<feature type="chain" id="PRO_5015482514" description="TrbL/VirB6 plasmid conjugal transfer family protein" evidence="3">
    <location>
        <begin position="25"/>
        <end position="610"/>
    </location>
</feature>
<feature type="transmembrane region" description="Helical" evidence="2">
    <location>
        <begin position="121"/>
        <end position="144"/>
    </location>
</feature>
<keyword evidence="3" id="KW-0732">Signal</keyword>
<sequence>MKRVGVLILTMILFLNFLGGSVWAATPSISGGSTVSSTTDDGNSGGLSVDDIPILGQILSGVKTVKASVTSVVDFFQNFDPGELVNDWIKKSLSDFISPILAWAEQNTAQYPYMISSDPQFSWWEILVVLALALMLYAMLRIAGQIMKGQRTPEDIVVLFGLLIWLFSSIWVTNLMVYARNHITYAFLHWMIQENWLASDPLQSTAQFLVPDLAKAIMANQSVASAIVAFIIGGLIMIFFELVQMIVYGVWVLLVVGSPIFVTMTTLASDFTPFVSYINGLVRTLIATIVIALSWGLQGYVYSSQTDTVLQIIYQAVVVIMTITILWLFWGKFILTEILEMLSRPVQTVKGNVTSSAGSSLQMGGKAASVLGALTGNSRLSTMGYKAQTAGDVLSDHGEEIKVQASRNPSRHNDVFSRMVEKSFGREQAAVNERPNAGYLGVKGFKTSFKGPFTKPPSMNDNSIADTLDAHLDKAEQRMISEESHSHFQQVSTPGGGTFFKYDGPMADELKEQLEEKGVTVHTFDKKLAVDIVDEKIAKYLVTQNLHGKTPYWENNEKTVTVDPYGITHQHTLPPKNGLNMGPWIPKKKKKTKKKKDQQDNPTKDSDVKE</sequence>
<gene>
    <name evidence="4" type="ORF">SBF1_2900002</name>
</gene>
<dbReference type="InterPro" id="IPR036259">
    <property type="entry name" value="MFS_trans_sf"/>
</dbReference>
<feature type="compositionally biased region" description="Basic and acidic residues" evidence="1">
    <location>
        <begin position="597"/>
        <end position="610"/>
    </location>
</feature>
<evidence type="ECO:0000313" key="4">
    <source>
        <dbReference type="EMBL" id="SPF43520.1"/>
    </source>
</evidence>
<evidence type="ECO:0000256" key="1">
    <source>
        <dbReference type="SAM" id="MobiDB-lite"/>
    </source>
</evidence>
<feature type="compositionally biased region" description="Basic residues" evidence="1">
    <location>
        <begin position="586"/>
        <end position="596"/>
    </location>
</feature>
<accession>A0A2U3KV88</accession>
<evidence type="ECO:0000256" key="2">
    <source>
        <dbReference type="SAM" id="Phobius"/>
    </source>
</evidence>
<organism evidence="4 5">
    <name type="scientific">Candidatus Desulfosporosinus infrequens</name>
    <dbReference type="NCBI Taxonomy" id="2043169"/>
    <lineage>
        <taxon>Bacteria</taxon>
        <taxon>Bacillati</taxon>
        <taxon>Bacillota</taxon>
        <taxon>Clostridia</taxon>
        <taxon>Eubacteriales</taxon>
        <taxon>Desulfitobacteriaceae</taxon>
        <taxon>Desulfosporosinus</taxon>
    </lineage>
</organism>
<dbReference type="Proteomes" id="UP000238916">
    <property type="component" value="Unassembled WGS sequence"/>
</dbReference>
<evidence type="ECO:0000256" key="3">
    <source>
        <dbReference type="SAM" id="SignalP"/>
    </source>
</evidence>
<protein>
    <recommendedName>
        <fullName evidence="6">TrbL/VirB6 plasmid conjugal transfer family protein</fullName>
    </recommendedName>
</protein>
<reference evidence="5" key="1">
    <citation type="submission" date="2018-02" db="EMBL/GenBank/DDBJ databases">
        <authorList>
            <person name="Hausmann B."/>
        </authorList>
    </citation>
    <scope>NUCLEOTIDE SEQUENCE [LARGE SCALE GENOMIC DNA]</scope>
    <source>
        <strain evidence="5">Peat soil MAG SbF1</strain>
    </source>
</reference>
<proteinExistence type="predicted"/>
<feature type="transmembrane region" description="Helical" evidence="2">
    <location>
        <begin position="156"/>
        <end position="179"/>
    </location>
</feature>
<dbReference type="OrthoDB" id="1792592at2"/>
<feature type="transmembrane region" description="Helical" evidence="2">
    <location>
        <begin position="222"/>
        <end position="240"/>
    </location>
</feature>
<dbReference type="AlphaFoldDB" id="A0A2U3KV88"/>